<dbReference type="GO" id="GO:0051301">
    <property type="term" value="P:cell division"/>
    <property type="evidence" value="ECO:0007669"/>
    <property type="project" value="UniProtKB-KW"/>
</dbReference>
<evidence type="ECO:0000256" key="7">
    <source>
        <dbReference type="ARBA" id="ARBA00022723"/>
    </source>
</evidence>
<name>S4PX00_9NEOP</name>
<dbReference type="GO" id="GO:0016607">
    <property type="term" value="C:nuclear speck"/>
    <property type="evidence" value="ECO:0007669"/>
    <property type="project" value="UniProtKB-SubCell"/>
</dbReference>
<evidence type="ECO:0000256" key="12">
    <source>
        <dbReference type="ARBA" id="ARBA00023242"/>
    </source>
</evidence>
<evidence type="ECO:0000256" key="9">
    <source>
        <dbReference type="ARBA" id="ARBA00022776"/>
    </source>
</evidence>
<dbReference type="GO" id="GO:0008270">
    <property type="term" value="F:zinc ion binding"/>
    <property type="evidence" value="ECO:0007669"/>
    <property type="project" value="UniProtKB-KW"/>
</dbReference>
<sequence>MALRMKVEKKKAQEEMRRLMLERKNKDKKPKQIINNPLAKYNNSGQLTCVLCSSVVRSESVWQVHINSKQHRNNVEQAKQLKELTKNFTDDKVKKRLATTTLNTPPEKKPKGILKNSTDKLPANAQKPKNNAPVIFSHHNEEVVRKNINPVTCEGEVIDEKTESTSQDANIDPSLTQPIPEGFFDDPILDAKARNIEYKDPVEEEWEKFQKEIKEETTTSAEIIAGEQEEATAERQIDEIDEQMRNWSRVLDLELKKEETKKKIQDIEMLNEDDYNDSENEADIDEFLDWRAKKSYS</sequence>
<feature type="domain" description="U1-type" evidence="17">
    <location>
        <begin position="44"/>
        <end position="78"/>
    </location>
</feature>
<dbReference type="InterPro" id="IPR022755">
    <property type="entry name" value="Znf_C2H2_jaz"/>
</dbReference>
<evidence type="ECO:0000256" key="2">
    <source>
        <dbReference type="ARBA" id="ARBA00004324"/>
    </source>
</evidence>
<evidence type="ECO:0000256" key="5">
    <source>
        <dbReference type="ARBA" id="ARBA00022473"/>
    </source>
</evidence>
<dbReference type="GO" id="GO:0005681">
    <property type="term" value="C:spliceosomal complex"/>
    <property type="evidence" value="ECO:0007669"/>
    <property type="project" value="InterPro"/>
</dbReference>
<dbReference type="GO" id="GO:0044773">
    <property type="term" value="P:mitotic DNA damage checkpoint signaling"/>
    <property type="evidence" value="ECO:0007669"/>
    <property type="project" value="TreeGrafter"/>
</dbReference>
<keyword evidence="7" id="KW-0479">Metal-binding</keyword>
<proteinExistence type="predicted"/>
<accession>S4PX00</accession>
<feature type="coiled-coil region" evidence="15">
    <location>
        <begin position="223"/>
        <end position="270"/>
    </location>
</feature>
<feature type="region of interest" description="Disordered" evidence="16">
    <location>
        <begin position="161"/>
        <end position="185"/>
    </location>
</feature>
<keyword evidence="5" id="KW-0217">Developmental protein</keyword>
<keyword evidence="6" id="KW-0132">Cell division</keyword>
<feature type="compositionally biased region" description="Polar residues" evidence="16">
    <location>
        <begin position="164"/>
        <end position="177"/>
    </location>
</feature>
<dbReference type="EMBL" id="GAIX01005903">
    <property type="protein sequence ID" value="JAA86657.1"/>
    <property type="molecule type" value="Transcribed_RNA"/>
</dbReference>
<dbReference type="Pfam" id="PF12171">
    <property type="entry name" value="zf-C2H2_jaz"/>
    <property type="match status" value="1"/>
</dbReference>
<dbReference type="InterPro" id="IPR059039">
    <property type="entry name" value="ZNF380_CC"/>
</dbReference>
<evidence type="ECO:0000256" key="3">
    <source>
        <dbReference type="ARBA" id="ARBA00017358"/>
    </source>
</evidence>
<reference evidence="18" key="2">
    <citation type="submission" date="2013-05" db="EMBL/GenBank/DDBJ databases">
        <authorList>
            <person name="Carter J.-M."/>
            <person name="Baker S.C."/>
            <person name="Pink R."/>
            <person name="Carter D.R.F."/>
            <person name="Collins A."/>
            <person name="Tomlin J."/>
            <person name="Gibbs M."/>
            <person name="Breuker C.J."/>
        </authorList>
    </citation>
    <scope>NUCLEOTIDE SEQUENCE</scope>
    <source>
        <tissue evidence="18">Ovary</tissue>
    </source>
</reference>
<dbReference type="GO" id="GO:0005694">
    <property type="term" value="C:chromosome"/>
    <property type="evidence" value="ECO:0007669"/>
    <property type="project" value="UniProtKB-SubCell"/>
</dbReference>
<reference evidence="18" key="1">
    <citation type="journal article" date="2013" name="BMC Genomics">
        <title>Unscrambling butterfly oogenesis.</title>
        <authorList>
            <person name="Carter J.M."/>
            <person name="Baker S.C."/>
            <person name="Pink R."/>
            <person name="Carter D.R."/>
            <person name="Collins A."/>
            <person name="Tomlin J."/>
            <person name="Gibbs M."/>
            <person name="Breuker C.J."/>
        </authorList>
    </citation>
    <scope>NUCLEOTIDE SEQUENCE</scope>
    <source>
        <tissue evidence="18">Ovary</tissue>
    </source>
</reference>
<evidence type="ECO:0000256" key="10">
    <source>
        <dbReference type="ARBA" id="ARBA00022833"/>
    </source>
</evidence>
<keyword evidence="9" id="KW-0498">Mitosis</keyword>
<evidence type="ECO:0000256" key="6">
    <source>
        <dbReference type="ARBA" id="ARBA00022618"/>
    </source>
</evidence>
<dbReference type="InterPro" id="IPR040050">
    <property type="entry name" value="ZNF830-like"/>
</dbReference>
<evidence type="ECO:0000256" key="4">
    <source>
        <dbReference type="ARBA" id="ARBA00022454"/>
    </source>
</evidence>
<dbReference type="PANTHER" id="PTHR13278:SF0">
    <property type="entry name" value="ZINC FINGER PROTEIN 830"/>
    <property type="match status" value="1"/>
</dbReference>
<keyword evidence="10" id="KW-0862">Zinc</keyword>
<dbReference type="GO" id="GO:0003676">
    <property type="term" value="F:nucleic acid binding"/>
    <property type="evidence" value="ECO:0007669"/>
    <property type="project" value="InterPro"/>
</dbReference>
<evidence type="ECO:0000259" key="17">
    <source>
        <dbReference type="SMART" id="SM00451"/>
    </source>
</evidence>
<dbReference type="InterPro" id="IPR036236">
    <property type="entry name" value="Znf_C2H2_sf"/>
</dbReference>
<dbReference type="Pfam" id="PF23406">
    <property type="entry name" value="ZNF380_CC"/>
    <property type="match status" value="1"/>
</dbReference>
<keyword evidence="13" id="KW-0131">Cell cycle</keyword>
<dbReference type="GO" id="GO:0033314">
    <property type="term" value="P:mitotic DNA replication checkpoint signaling"/>
    <property type="evidence" value="ECO:0007669"/>
    <property type="project" value="TreeGrafter"/>
</dbReference>
<dbReference type="InterPro" id="IPR003604">
    <property type="entry name" value="Matrin/U1-like-C_Znf_C2H2"/>
</dbReference>
<keyword evidence="8" id="KW-0863">Zinc-finger</keyword>
<keyword evidence="4" id="KW-0158">Chromosome</keyword>
<dbReference type="SUPFAM" id="SSF57667">
    <property type="entry name" value="beta-beta-alpha zinc fingers"/>
    <property type="match status" value="1"/>
</dbReference>
<evidence type="ECO:0000313" key="18">
    <source>
        <dbReference type="EMBL" id="JAA86657.1"/>
    </source>
</evidence>
<evidence type="ECO:0000256" key="15">
    <source>
        <dbReference type="SAM" id="Coils"/>
    </source>
</evidence>
<evidence type="ECO:0000256" key="16">
    <source>
        <dbReference type="SAM" id="MobiDB-lite"/>
    </source>
</evidence>
<evidence type="ECO:0000256" key="8">
    <source>
        <dbReference type="ARBA" id="ARBA00022771"/>
    </source>
</evidence>
<evidence type="ECO:0000256" key="11">
    <source>
        <dbReference type="ARBA" id="ARBA00023054"/>
    </source>
</evidence>
<feature type="coiled-coil region" evidence="15">
    <location>
        <begin position="2"/>
        <end position="29"/>
    </location>
</feature>
<keyword evidence="11 15" id="KW-0175">Coiled coil</keyword>
<comment type="subcellular location">
    <subcellularLocation>
        <location evidence="1">Chromosome</location>
    </subcellularLocation>
    <subcellularLocation>
        <location evidence="2">Nucleus speckle</location>
    </subcellularLocation>
</comment>
<evidence type="ECO:0000256" key="13">
    <source>
        <dbReference type="ARBA" id="ARBA00023306"/>
    </source>
</evidence>
<keyword evidence="12" id="KW-0539">Nucleus</keyword>
<dbReference type="PANTHER" id="PTHR13278">
    <property type="entry name" value="ZINC FINGER PROTEIN 830"/>
    <property type="match status" value="1"/>
</dbReference>
<evidence type="ECO:0000256" key="1">
    <source>
        <dbReference type="ARBA" id="ARBA00004286"/>
    </source>
</evidence>
<dbReference type="AlphaFoldDB" id="S4PX00"/>
<organism evidence="18">
    <name type="scientific">Pararge aegeria</name>
    <name type="common">speckled wood butterfly</name>
    <dbReference type="NCBI Taxonomy" id="116150"/>
    <lineage>
        <taxon>Eukaryota</taxon>
        <taxon>Metazoa</taxon>
        <taxon>Ecdysozoa</taxon>
        <taxon>Arthropoda</taxon>
        <taxon>Hexapoda</taxon>
        <taxon>Insecta</taxon>
        <taxon>Pterygota</taxon>
        <taxon>Neoptera</taxon>
        <taxon>Endopterygota</taxon>
        <taxon>Lepidoptera</taxon>
        <taxon>Glossata</taxon>
        <taxon>Ditrysia</taxon>
        <taxon>Papilionoidea</taxon>
        <taxon>Nymphalidae</taxon>
        <taxon>Satyrinae</taxon>
        <taxon>Satyrini</taxon>
        <taxon>Parargina</taxon>
        <taxon>Pararge</taxon>
    </lineage>
</organism>
<dbReference type="GO" id="GO:0033260">
    <property type="term" value="P:nuclear DNA replication"/>
    <property type="evidence" value="ECO:0007669"/>
    <property type="project" value="TreeGrafter"/>
</dbReference>
<dbReference type="Gene3D" id="3.30.160.60">
    <property type="entry name" value="Classic Zinc Finger"/>
    <property type="match status" value="1"/>
</dbReference>
<evidence type="ECO:0000256" key="14">
    <source>
        <dbReference type="ARBA" id="ARBA00030672"/>
    </source>
</evidence>
<dbReference type="SMART" id="SM00451">
    <property type="entry name" value="ZnF_U1"/>
    <property type="match status" value="1"/>
</dbReference>
<protein>
    <recommendedName>
        <fullName evidence="3">Zinc finger protein 830</fullName>
    </recommendedName>
    <alternativeName>
        <fullName evidence="14">Coiled-coil domain-containing protein 16</fullName>
    </alternativeName>
</protein>